<protein>
    <recommendedName>
        <fullName evidence="1">Tyrosine-protein kinase ephrin type A/B receptor-like domain-containing protein</fullName>
    </recommendedName>
</protein>
<feature type="domain" description="Tyrosine-protein kinase ephrin type A/B receptor-like" evidence="1">
    <location>
        <begin position="2"/>
        <end position="39"/>
    </location>
</feature>
<dbReference type="AlphaFoldDB" id="A0AAD9NMM2"/>
<dbReference type="GO" id="GO:0009986">
    <property type="term" value="C:cell surface"/>
    <property type="evidence" value="ECO:0007669"/>
    <property type="project" value="TreeGrafter"/>
</dbReference>
<dbReference type="GO" id="GO:0005615">
    <property type="term" value="C:extracellular space"/>
    <property type="evidence" value="ECO:0007669"/>
    <property type="project" value="TreeGrafter"/>
</dbReference>
<evidence type="ECO:0000313" key="2">
    <source>
        <dbReference type="EMBL" id="KAK2175570.1"/>
    </source>
</evidence>
<dbReference type="SUPFAM" id="SSF57184">
    <property type="entry name" value="Growth factor receptor domain"/>
    <property type="match status" value="1"/>
</dbReference>
<dbReference type="PANTHER" id="PTHR24046:SF5">
    <property type="entry name" value="EGF-LIKE DOMAIN-CONTAINING PROTEIN"/>
    <property type="match status" value="1"/>
</dbReference>
<feature type="domain" description="Tyrosine-protein kinase ephrin type A/B receptor-like" evidence="1">
    <location>
        <begin position="101"/>
        <end position="146"/>
    </location>
</feature>
<dbReference type="InterPro" id="IPR011641">
    <property type="entry name" value="Tyr-kin_ephrin_A/B_rcpt-like"/>
</dbReference>
<dbReference type="PANTHER" id="PTHR24046">
    <property type="entry name" value="SIGNAL PEPTIDE, CUB AND EGF-LIKE DOMAIN-CONTAINING"/>
    <property type="match status" value="1"/>
</dbReference>
<sequence length="147" mass="16547">MCRSCERGTYQSKAWQTSCDDCPPGMTTLGEASTVSSDCVTNCSDGHEFNIRSRHCDPCQQGFYRTQNDDDVCVSCPEGRTTTQTRSATEHECTIANCTAGQYFRDSARKSCRDCKRGFYQDKPLQYDCKTCPDHKTTAFVRSKSVR</sequence>
<dbReference type="Pfam" id="PF07699">
    <property type="entry name" value="Ephrin_rec_like"/>
    <property type="match status" value="3"/>
</dbReference>
<dbReference type="Gene3D" id="2.10.50.10">
    <property type="entry name" value="Tumor Necrosis Factor Receptor, subunit A, domain 2"/>
    <property type="match status" value="3"/>
</dbReference>
<dbReference type="SMART" id="SM01411">
    <property type="entry name" value="Ephrin_rec_like"/>
    <property type="match status" value="3"/>
</dbReference>
<dbReference type="GO" id="GO:0007165">
    <property type="term" value="P:signal transduction"/>
    <property type="evidence" value="ECO:0007669"/>
    <property type="project" value="TreeGrafter"/>
</dbReference>
<dbReference type="InterPro" id="IPR052071">
    <property type="entry name" value="SCUB_EGF-like_domain"/>
</dbReference>
<organism evidence="2 3">
    <name type="scientific">Ridgeia piscesae</name>
    <name type="common">Tubeworm</name>
    <dbReference type="NCBI Taxonomy" id="27915"/>
    <lineage>
        <taxon>Eukaryota</taxon>
        <taxon>Metazoa</taxon>
        <taxon>Spiralia</taxon>
        <taxon>Lophotrochozoa</taxon>
        <taxon>Annelida</taxon>
        <taxon>Polychaeta</taxon>
        <taxon>Sedentaria</taxon>
        <taxon>Canalipalpata</taxon>
        <taxon>Sabellida</taxon>
        <taxon>Siboglinidae</taxon>
        <taxon>Ridgeia</taxon>
    </lineage>
</organism>
<name>A0AAD9NMM2_RIDPI</name>
<dbReference type="EMBL" id="JAODUO010000722">
    <property type="protein sequence ID" value="KAK2175570.1"/>
    <property type="molecule type" value="Genomic_DNA"/>
</dbReference>
<gene>
    <name evidence="2" type="ORF">NP493_725g00014</name>
</gene>
<feature type="domain" description="Tyrosine-protein kinase ephrin type A/B receptor-like" evidence="1">
    <location>
        <begin position="50"/>
        <end position="93"/>
    </location>
</feature>
<dbReference type="Proteomes" id="UP001209878">
    <property type="component" value="Unassembled WGS sequence"/>
</dbReference>
<reference evidence="2" key="1">
    <citation type="journal article" date="2023" name="Mol. Biol. Evol.">
        <title>Third-Generation Sequencing Reveals the Adaptive Role of the Epigenome in Three Deep-Sea Polychaetes.</title>
        <authorList>
            <person name="Perez M."/>
            <person name="Aroh O."/>
            <person name="Sun Y."/>
            <person name="Lan Y."/>
            <person name="Juniper S.K."/>
            <person name="Young C.R."/>
            <person name="Angers B."/>
            <person name="Qian P.Y."/>
        </authorList>
    </citation>
    <scope>NUCLEOTIDE SEQUENCE</scope>
    <source>
        <strain evidence="2">R07B-5</strain>
    </source>
</reference>
<accession>A0AAD9NMM2</accession>
<evidence type="ECO:0000259" key="1">
    <source>
        <dbReference type="Pfam" id="PF07699"/>
    </source>
</evidence>
<proteinExistence type="predicted"/>
<keyword evidence="3" id="KW-1185">Reference proteome</keyword>
<comment type="caution">
    <text evidence="2">The sequence shown here is derived from an EMBL/GenBank/DDBJ whole genome shotgun (WGS) entry which is preliminary data.</text>
</comment>
<evidence type="ECO:0000313" key="3">
    <source>
        <dbReference type="Proteomes" id="UP001209878"/>
    </source>
</evidence>
<dbReference type="InterPro" id="IPR009030">
    <property type="entry name" value="Growth_fac_rcpt_cys_sf"/>
</dbReference>